<dbReference type="InterPro" id="IPR000433">
    <property type="entry name" value="Znf_ZZ"/>
</dbReference>
<accession>A0ABM4BY21</accession>
<evidence type="ECO:0000313" key="11">
    <source>
        <dbReference type="Proteomes" id="UP001652625"/>
    </source>
</evidence>
<evidence type="ECO:0000256" key="2">
    <source>
        <dbReference type="ARBA" id="ARBA00004496"/>
    </source>
</evidence>
<dbReference type="GeneID" id="124806882"/>
<dbReference type="Gene3D" id="1.10.8.10">
    <property type="entry name" value="DNA helicase RuvA subunit, C-terminal domain"/>
    <property type="match status" value="1"/>
</dbReference>
<dbReference type="InterPro" id="IPR052260">
    <property type="entry name" value="Autophagy_Rcpt_SigReg"/>
</dbReference>
<sequence length="467" mass="54293">MSLFEKEVHMKVYYVENQHNDEIRKFSVENRMAAYYKYVLDKIRQVFTNLYGKDLDLFYKDKENDFISISSDIELLQAFESGSNGCLKLYVKKKLTKPVLLNKEHIGITCDGCNSKIYGNRFKCTQCFDFDLCKTCYKKGEHPSDHEMLVIKEPRSSKHMYYSQFPFSHCWERYARTNMSNYCSNKNASNNEEKKPTASNQKFDHSQFEKIENNFKEIIKIFESMLGINIDFFMESCQEKSDQVEKKEDFNEKLDSLIKVINERFGIPAEQMHTLVDDFIKQCNIKSNKTNSDKDINDSNNEVFRNNGDMNQANLSDKKDVSFENQLIDKDKDLVNPSDSLCHTNVESVPHLDPNNVCEVIKEQINPLDSLCPQTSELQVDSSQEGLGNFIGRLYRHLVTQKPPINITNDFELIDKESIDHKESKLERSLRQMEAMGFDNEGGWLRQLLISKDCNIDKVLDALSPAK</sequence>
<dbReference type="Proteomes" id="UP001652625">
    <property type="component" value="Chromosome 05"/>
</dbReference>
<keyword evidence="3" id="KW-0963">Cytoplasm</keyword>
<dbReference type="InterPro" id="IPR043145">
    <property type="entry name" value="Znf_ZZ_sf"/>
</dbReference>
<evidence type="ECO:0000259" key="9">
    <source>
        <dbReference type="PROSITE" id="PS50135"/>
    </source>
</evidence>
<reference evidence="12" key="1">
    <citation type="submission" date="2025-08" db="UniProtKB">
        <authorList>
            <consortium name="RefSeq"/>
        </authorList>
    </citation>
    <scope>IDENTIFICATION</scope>
</reference>
<dbReference type="InterPro" id="IPR033741">
    <property type="entry name" value="SQSTM_UBA"/>
</dbReference>
<dbReference type="InterPro" id="IPR000270">
    <property type="entry name" value="PB1_dom"/>
</dbReference>
<evidence type="ECO:0000256" key="6">
    <source>
        <dbReference type="ARBA" id="ARBA00022833"/>
    </source>
</evidence>
<dbReference type="PROSITE" id="PS51745">
    <property type="entry name" value="PB1"/>
    <property type="match status" value="1"/>
</dbReference>
<evidence type="ECO:0000256" key="8">
    <source>
        <dbReference type="PROSITE-ProRule" id="PRU00228"/>
    </source>
</evidence>
<dbReference type="RefSeq" id="XP_065654110.1">
    <property type="nucleotide sequence ID" value="XM_065798038.1"/>
</dbReference>
<dbReference type="SMART" id="SM00666">
    <property type="entry name" value="PB1"/>
    <property type="match status" value="1"/>
</dbReference>
<keyword evidence="4" id="KW-0479">Metal-binding</keyword>
<evidence type="ECO:0000256" key="3">
    <source>
        <dbReference type="ARBA" id="ARBA00022490"/>
    </source>
</evidence>
<dbReference type="InterPro" id="IPR009060">
    <property type="entry name" value="UBA-like_sf"/>
</dbReference>
<dbReference type="CDD" id="cd02249">
    <property type="entry name" value="ZZ"/>
    <property type="match status" value="1"/>
</dbReference>
<dbReference type="Pfam" id="PF16577">
    <property type="entry name" value="UBA_5"/>
    <property type="match status" value="1"/>
</dbReference>
<dbReference type="PROSITE" id="PS01357">
    <property type="entry name" value="ZF_ZZ_1"/>
    <property type="match status" value="1"/>
</dbReference>
<keyword evidence="5 8" id="KW-0863">Zinc-finger</keyword>
<evidence type="ECO:0000256" key="7">
    <source>
        <dbReference type="ARBA" id="ARBA00023242"/>
    </source>
</evidence>
<proteinExistence type="predicted"/>
<feature type="domain" description="ZZ-type" evidence="9">
    <location>
        <begin position="105"/>
        <end position="156"/>
    </location>
</feature>
<keyword evidence="6" id="KW-0862">Zinc</keyword>
<dbReference type="PANTHER" id="PTHR15090:SF0">
    <property type="entry name" value="SEQUESTOSOME-1"/>
    <property type="match status" value="1"/>
</dbReference>
<dbReference type="PANTHER" id="PTHR15090">
    <property type="entry name" value="SEQUESTOSOME 1-RELATED"/>
    <property type="match status" value="1"/>
</dbReference>
<keyword evidence="11" id="KW-1185">Reference proteome</keyword>
<dbReference type="SUPFAM" id="SSF54277">
    <property type="entry name" value="CAD &amp; PB1 domains"/>
    <property type="match status" value="1"/>
</dbReference>
<dbReference type="SUPFAM" id="SSF57850">
    <property type="entry name" value="RING/U-box"/>
    <property type="match status" value="1"/>
</dbReference>
<dbReference type="PROSITE" id="PS50135">
    <property type="entry name" value="ZF_ZZ_2"/>
    <property type="match status" value="1"/>
</dbReference>
<evidence type="ECO:0000256" key="4">
    <source>
        <dbReference type="ARBA" id="ARBA00022723"/>
    </source>
</evidence>
<organism evidence="11 12">
    <name type="scientific">Hydra vulgaris</name>
    <name type="common">Hydra</name>
    <name type="synonym">Hydra attenuata</name>
    <dbReference type="NCBI Taxonomy" id="6087"/>
    <lineage>
        <taxon>Eukaryota</taxon>
        <taxon>Metazoa</taxon>
        <taxon>Cnidaria</taxon>
        <taxon>Hydrozoa</taxon>
        <taxon>Hydroidolina</taxon>
        <taxon>Anthoathecata</taxon>
        <taxon>Aplanulata</taxon>
        <taxon>Hydridae</taxon>
        <taxon>Hydra</taxon>
    </lineage>
</organism>
<dbReference type="CDD" id="cd14320">
    <property type="entry name" value="UBA_SQSTM"/>
    <property type="match status" value="1"/>
</dbReference>
<dbReference type="Gene3D" id="3.30.60.90">
    <property type="match status" value="1"/>
</dbReference>
<evidence type="ECO:0000256" key="5">
    <source>
        <dbReference type="ARBA" id="ARBA00022771"/>
    </source>
</evidence>
<dbReference type="SUPFAM" id="SSF46934">
    <property type="entry name" value="UBA-like"/>
    <property type="match status" value="1"/>
</dbReference>
<feature type="domain" description="PB1" evidence="10">
    <location>
        <begin position="7"/>
        <end position="94"/>
    </location>
</feature>
<dbReference type="SMART" id="SM00291">
    <property type="entry name" value="ZnF_ZZ"/>
    <property type="match status" value="1"/>
</dbReference>
<protein>
    <submittedName>
        <fullName evidence="12">Sequestosome-1 isoform X4</fullName>
    </submittedName>
</protein>
<dbReference type="Pfam" id="PF00564">
    <property type="entry name" value="PB1"/>
    <property type="match status" value="1"/>
</dbReference>
<dbReference type="Pfam" id="PF00569">
    <property type="entry name" value="ZZ"/>
    <property type="match status" value="1"/>
</dbReference>
<dbReference type="Gene3D" id="3.10.20.90">
    <property type="entry name" value="Phosphatidylinositol 3-kinase Catalytic Subunit, Chain A, domain 1"/>
    <property type="match status" value="1"/>
</dbReference>
<gene>
    <name evidence="12" type="primary">LOC124806882</name>
</gene>
<comment type="subcellular location">
    <subcellularLocation>
        <location evidence="2">Cytoplasm</location>
    </subcellularLocation>
    <subcellularLocation>
        <location evidence="1">Nucleus</location>
    </subcellularLocation>
</comment>
<evidence type="ECO:0000259" key="10">
    <source>
        <dbReference type="PROSITE" id="PS51745"/>
    </source>
</evidence>
<dbReference type="InterPro" id="IPR053793">
    <property type="entry name" value="PB1-like"/>
</dbReference>
<evidence type="ECO:0000313" key="12">
    <source>
        <dbReference type="RefSeq" id="XP_065654110.1"/>
    </source>
</evidence>
<name>A0ABM4BY21_HYDVU</name>
<evidence type="ECO:0000256" key="1">
    <source>
        <dbReference type="ARBA" id="ARBA00004123"/>
    </source>
</evidence>
<keyword evidence="7" id="KW-0539">Nucleus</keyword>